<evidence type="ECO:0000313" key="4">
    <source>
        <dbReference type="Proteomes" id="UP000002019"/>
    </source>
</evidence>
<evidence type="ECO:0000256" key="1">
    <source>
        <dbReference type="SAM" id="SignalP"/>
    </source>
</evidence>
<sequence length="657" mass="73589">MRKLVFLAFLFTTCLNATVITIGSENQLNQGLPIEPIAHFSYSQQIYLPSEIGCTGIITTLGFQYNVISNVFYNSNKSWKIWLGHTPIAEITNWIPLNDMQVVYDNNLQESDFLGGLPGNGWLVIELETPFLYNGRDALLVAVDENSIGNGSSSDDFICSSCPLDYAIQYQSSHINPDPLAPPESGWNLKNFRSNLQITIEAQYYTPVQPIPANAANNIPVDTTLSWTSICNSFSLVLGTHSDSLLQVVDQTPLTYWQPETPFQFGKTYYWQVTGYTNNCEYVSPLWSFTTITEQISPPQNLTGCYNGSASQLNWNAPVTGNQHYYKIYRNASFFLTTLETSYYDYNVQQGLSYYYYVTAVSFSGSESTPSNVITITIQAGGTDRILFQGFETCPPFTGIIANWQNLDLDLAPTSFWQNVTYPNAGNPAAWLCFEPQSTIPPLTDHPAFEGNKMLASICCIPPPNNDWLISPVIHLGTASSLQFKARSAYANFGLERLSILISNINSEPASFVPLHQNTYIAVPIEWTNYEYDLSAWDNQNVYLAWRCLSVDAMALFLDNIEVFSHNGNVSNQDIELPKPLFCCYPNPSKDSFTLESKDGTAFDVELYNLRGQCLYKEKGIKKLQSSKLNCNLANGIYFMRIAQAGKIVTLKQVVIK</sequence>
<dbReference type="STRING" id="459349.CLOAM1693"/>
<reference evidence="3 4" key="1">
    <citation type="journal article" date="2008" name="J. Bacteriol.">
        <title>'Candidatus Cloacamonas acidaminovorans': genome sequence reconstruction provides a first glimpse of a new bacterial division.</title>
        <authorList>
            <person name="Pelletier E."/>
            <person name="Kreimeyer A."/>
            <person name="Bocs S."/>
            <person name="Rouy Z."/>
            <person name="Gyapay G."/>
            <person name="Chouari R."/>
            <person name="Riviere D."/>
            <person name="Ganesan A."/>
            <person name="Daegelen P."/>
            <person name="Sghir A."/>
            <person name="Cohen G.N."/>
            <person name="Medigue C."/>
            <person name="Weissenbach J."/>
            <person name="Le Paslier D."/>
        </authorList>
    </citation>
    <scope>NUCLEOTIDE SEQUENCE [LARGE SCALE GENOMIC DNA]</scope>
    <source>
        <strain evidence="4">Evry</strain>
    </source>
</reference>
<name>B0VFT8_CLOAI</name>
<keyword evidence="4" id="KW-1185">Reference proteome</keyword>
<dbReference type="Gene3D" id="2.60.120.200">
    <property type="match status" value="1"/>
</dbReference>
<dbReference type="Pfam" id="PF18962">
    <property type="entry name" value="Por_Secre_tail"/>
    <property type="match status" value="1"/>
</dbReference>
<dbReference type="EMBL" id="CU466930">
    <property type="protein sequence ID" value="CAO81529.1"/>
    <property type="molecule type" value="Genomic_DNA"/>
</dbReference>
<dbReference type="Proteomes" id="UP000002019">
    <property type="component" value="Chromosome"/>
</dbReference>
<evidence type="ECO:0000313" key="3">
    <source>
        <dbReference type="EMBL" id="CAO81529.1"/>
    </source>
</evidence>
<organism evidence="3 4">
    <name type="scientific">Cloacimonas acidaminovorans (strain Evry)</name>
    <dbReference type="NCBI Taxonomy" id="459349"/>
    <lineage>
        <taxon>Bacteria</taxon>
        <taxon>Pseudomonadati</taxon>
        <taxon>Candidatus Cloacimonadota</taxon>
        <taxon>Candidatus Cloacimonadia</taxon>
        <taxon>Candidatus Cloacimonadales</taxon>
        <taxon>Candidatus Cloacimonadaceae</taxon>
        <taxon>Candidatus Cloacimonas</taxon>
    </lineage>
</organism>
<dbReference type="NCBIfam" id="NF038128">
    <property type="entry name" value="choice_anch_J"/>
    <property type="match status" value="1"/>
</dbReference>
<dbReference type="InterPro" id="IPR026444">
    <property type="entry name" value="Secre_tail"/>
</dbReference>
<dbReference type="eggNOG" id="COG1572">
    <property type="taxonomic scope" value="Bacteria"/>
</dbReference>
<gene>
    <name evidence="3" type="ordered locus">CLOAM1693</name>
</gene>
<proteinExistence type="predicted"/>
<protein>
    <recommendedName>
        <fullName evidence="2">Secretion system C-terminal sorting domain-containing protein</fullName>
    </recommendedName>
</protein>
<dbReference type="OrthoDB" id="8781670at2"/>
<dbReference type="InterPro" id="IPR013783">
    <property type="entry name" value="Ig-like_fold"/>
</dbReference>
<feature type="signal peptide" evidence="1">
    <location>
        <begin position="1"/>
        <end position="17"/>
    </location>
</feature>
<accession>B0VFT8</accession>
<dbReference type="RefSeq" id="WP_015425387.1">
    <property type="nucleotide sequence ID" value="NC_020449.1"/>
</dbReference>
<dbReference type="AlphaFoldDB" id="B0VFT8"/>
<dbReference type="InterPro" id="IPR036116">
    <property type="entry name" value="FN3_sf"/>
</dbReference>
<feature type="domain" description="Secretion system C-terminal sorting" evidence="2">
    <location>
        <begin position="585"/>
        <end position="656"/>
    </location>
</feature>
<dbReference type="Gene3D" id="2.60.40.10">
    <property type="entry name" value="Immunoglobulins"/>
    <property type="match status" value="1"/>
</dbReference>
<dbReference type="SUPFAM" id="SSF49265">
    <property type="entry name" value="Fibronectin type III"/>
    <property type="match status" value="1"/>
</dbReference>
<dbReference type="HOGENOM" id="CLU_417215_0_0_0"/>
<dbReference type="KEGG" id="caci:CLOAM1693"/>
<evidence type="ECO:0000259" key="2">
    <source>
        <dbReference type="Pfam" id="PF18962"/>
    </source>
</evidence>
<feature type="chain" id="PRO_5002758192" description="Secretion system C-terminal sorting domain-containing protein" evidence="1">
    <location>
        <begin position="18"/>
        <end position="657"/>
    </location>
</feature>
<dbReference type="eggNOG" id="COG4412">
    <property type="taxonomic scope" value="Bacteria"/>
</dbReference>
<keyword evidence="1" id="KW-0732">Signal</keyword>
<dbReference type="NCBIfam" id="TIGR04183">
    <property type="entry name" value="Por_Secre_tail"/>
    <property type="match status" value="1"/>
</dbReference>